<dbReference type="Gene3D" id="2.30.42.10">
    <property type="match status" value="1"/>
</dbReference>
<evidence type="ECO:0000313" key="3">
    <source>
        <dbReference type="Proteomes" id="UP000262802"/>
    </source>
</evidence>
<dbReference type="InterPro" id="IPR041489">
    <property type="entry name" value="PDZ_6"/>
</dbReference>
<dbReference type="OrthoDB" id="3521766at2"/>
<dbReference type="SUPFAM" id="SSF50156">
    <property type="entry name" value="PDZ domain-like"/>
    <property type="match status" value="1"/>
</dbReference>
<sequence length="430" mass="47669">MASSSPCRCPLLGRVRLWVLAFAVGLAMGAGAPRAGLAQSVLYKLAHSKSAKSRLPFTLQRNLIVVPVTLNGRGPYYFMLDTGVGTSLITDPGLRDSLGLRLGQRFLVAGVGEEAPLVAFQTDSVRVQLGDKASSPCISFLLLSDDIFDLSSYVGQPIHGILGADVFRSFVVEVDAEEQILMLHDPIRFRAPRGRRWAHLPLDIEGDKSYIHTEVALNDSVRMPLKLILDTGAGHALSIETSSDARLTLPPERLRTHLGRGLSGDVHGYLGRVQGMRLGRYYVRSLITSFPDDKAVQAKVQVPRNGNIGFELLKRFNVVIDYPHNKLWLKPNALYRDPFEHDMCGLELLATGPQYRRYVVQRVEPGSPADRAKIKPRDEILSLNLAPAESFSLTQLSRLLHSADGRELILFLRRPDGEIYPARIVLKRQI</sequence>
<dbReference type="Gene3D" id="2.40.70.10">
    <property type="entry name" value="Acid Proteases"/>
    <property type="match status" value="2"/>
</dbReference>
<reference evidence="2 3" key="1">
    <citation type="submission" date="2018-09" db="EMBL/GenBank/DDBJ databases">
        <title>Hymenobacter medium sp. nov., isolated from R2A medium.</title>
        <authorList>
            <person name="Yingchao G."/>
        </authorList>
    </citation>
    <scope>NUCLEOTIDE SEQUENCE [LARGE SCALE GENOMIC DNA]</scope>
    <source>
        <strain evidence="3">sh-6</strain>
    </source>
</reference>
<accession>A0A3B7R2Q0</accession>
<dbReference type="PROSITE" id="PS50106">
    <property type="entry name" value="PDZ"/>
    <property type="match status" value="1"/>
</dbReference>
<proteinExistence type="predicted"/>
<dbReference type="Proteomes" id="UP000262802">
    <property type="component" value="Chromosome"/>
</dbReference>
<dbReference type="InterPro" id="IPR021109">
    <property type="entry name" value="Peptidase_aspartic_dom_sf"/>
</dbReference>
<dbReference type="InterPro" id="IPR036034">
    <property type="entry name" value="PDZ_sf"/>
</dbReference>
<dbReference type="Pfam" id="PF17820">
    <property type="entry name" value="PDZ_6"/>
    <property type="match status" value="1"/>
</dbReference>
<protein>
    <recommendedName>
        <fullName evidence="1">PDZ domain-containing protein</fullName>
    </recommendedName>
</protein>
<gene>
    <name evidence="2" type="ORF">D3Y59_01900</name>
</gene>
<dbReference type="AlphaFoldDB" id="A0A3B7R2Q0"/>
<dbReference type="KEGG" id="hyh:D3Y59_01900"/>
<evidence type="ECO:0000313" key="2">
    <source>
        <dbReference type="EMBL" id="AYA35911.1"/>
    </source>
</evidence>
<organism evidence="2 3">
    <name type="scientific">Hymenobacter oligotrophus</name>
    <dbReference type="NCBI Taxonomy" id="2319843"/>
    <lineage>
        <taxon>Bacteria</taxon>
        <taxon>Pseudomonadati</taxon>
        <taxon>Bacteroidota</taxon>
        <taxon>Cytophagia</taxon>
        <taxon>Cytophagales</taxon>
        <taxon>Hymenobacteraceae</taxon>
        <taxon>Hymenobacter</taxon>
    </lineage>
</organism>
<name>A0A3B7R2Q0_9BACT</name>
<keyword evidence="3" id="KW-1185">Reference proteome</keyword>
<feature type="domain" description="PDZ" evidence="1">
    <location>
        <begin position="345"/>
        <end position="415"/>
    </location>
</feature>
<dbReference type="Pfam" id="PF13650">
    <property type="entry name" value="Asp_protease_2"/>
    <property type="match status" value="2"/>
</dbReference>
<dbReference type="InterPro" id="IPR001478">
    <property type="entry name" value="PDZ"/>
</dbReference>
<evidence type="ECO:0000259" key="1">
    <source>
        <dbReference type="PROSITE" id="PS50106"/>
    </source>
</evidence>
<dbReference type="EMBL" id="CP032317">
    <property type="protein sequence ID" value="AYA35911.1"/>
    <property type="molecule type" value="Genomic_DNA"/>
</dbReference>
<dbReference type="SMART" id="SM00228">
    <property type="entry name" value="PDZ"/>
    <property type="match status" value="1"/>
</dbReference>